<keyword evidence="1" id="KW-0732">Signal</keyword>
<evidence type="ECO:0000313" key="2">
    <source>
        <dbReference type="EMBL" id="URI10001.1"/>
    </source>
</evidence>
<evidence type="ECO:0000313" key="3">
    <source>
        <dbReference type="Proteomes" id="UP001056201"/>
    </source>
</evidence>
<dbReference type="InterPro" id="IPR006311">
    <property type="entry name" value="TAT_signal"/>
</dbReference>
<dbReference type="PANTHER" id="PTHR43737">
    <property type="entry name" value="BLL7424 PROTEIN"/>
    <property type="match status" value="1"/>
</dbReference>
<keyword evidence="3" id="KW-1185">Reference proteome</keyword>
<feature type="chain" id="PRO_5045149965" evidence="1">
    <location>
        <begin position="42"/>
        <end position="509"/>
    </location>
</feature>
<dbReference type="Pfam" id="PF07394">
    <property type="entry name" value="DUF1501"/>
    <property type="match status" value="1"/>
</dbReference>
<dbReference type="EMBL" id="CP097636">
    <property type="protein sequence ID" value="URI10001.1"/>
    <property type="molecule type" value="Genomic_DNA"/>
</dbReference>
<organism evidence="2 3">
    <name type="scientific">Aquincola tertiaricarbonis</name>
    <dbReference type="NCBI Taxonomy" id="391953"/>
    <lineage>
        <taxon>Bacteria</taxon>
        <taxon>Pseudomonadati</taxon>
        <taxon>Pseudomonadota</taxon>
        <taxon>Betaproteobacteria</taxon>
        <taxon>Burkholderiales</taxon>
        <taxon>Sphaerotilaceae</taxon>
        <taxon>Aquincola</taxon>
    </lineage>
</organism>
<dbReference type="PANTHER" id="PTHR43737:SF1">
    <property type="entry name" value="DUF1501 DOMAIN-CONTAINING PROTEIN"/>
    <property type="match status" value="1"/>
</dbReference>
<sequence>MDRSVNVSRRAFLQRAAALSSLGAAATPLALNLAAMGQASAQTAGDYKALVCLFMNGGNDAFNMVLPTDAASWQAYTTVRNQAPDPINLRAAGTAPVATAAIGSPDRLGGVLPIDPVNNQGRSFALHPVMTGARDLFAAGRLAVLPNIGPLVRPMTRTDYGNAAFPRPASLFSHNDQQAAWQTLGAEGSTAGWGGRMGDLLMAGNSGATFTAVSAAGSAVWLAGRSVLQYQVSASSGAMRIGGQGATTLFGSAAAMNSMRNVMRNARSTDLLARDHAAIVGRSIDAEQLVSAALPAANQAPYEATGSNAGLSSSLLWYDTMAGTRALNPLAQQLQVVARLMAARDALGVRRQVFFVNLGGFDTHDAQNRTQAELLARLSHAMAYFDGVLGAMGLRESVTSFTASDFGRTFTSNGDGTDHGWGAHHFVFGGSVRGRDLYGTFPQLGLPDGRGGFNSPDQIGNGALLPTTSVEQLGATLGRWFGLSDGQLLDLFPNLLNFDASRRNLGFMG</sequence>
<dbReference type="InterPro" id="IPR010869">
    <property type="entry name" value="DUF1501"/>
</dbReference>
<evidence type="ECO:0000256" key="1">
    <source>
        <dbReference type="SAM" id="SignalP"/>
    </source>
</evidence>
<reference evidence="2" key="1">
    <citation type="submission" date="2022-05" db="EMBL/GenBank/DDBJ databases">
        <title>An RpoN-dependent PEP-CTERM gene is involved in floc formation of an Aquincola tertiaricarbonis strain.</title>
        <authorList>
            <person name="Qiu D."/>
            <person name="Xia M."/>
        </authorList>
    </citation>
    <scope>NUCLEOTIDE SEQUENCE</scope>
    <source>
        <strain evidence="2">RN12</strain>
    </source>
</reference>
<proteinExistence type="predicted"/>
<gene>
    <name evidence="2" type="ORF">MW290_31180</name>
</gene>
<feature type="signal peptide" evidence="1">
    <location>
        <begin position="1"/>
        <end position="41"/>
    </location>
</feature>
<dbReference type="RefSeq" id="WP_250198210.1">
    <property type="nucleotide sequence ID" value="NZ_CP097636.1"/>
</dbReference>
<protein>
    <submittedName>
        <fullName evidence="2">DUF1501 domain-containing protein</fullName>
    </submittedName>
</protein>
<dbReference type="Proteomes" id="UP001056201">
    <property type="component" value="Chromosome 2"/>
</dbReference>
<dbReference type="PROSITE" id="PS51318">
    <property type="entry name" value="TAT"/>
    <property type="match status" value="1"/>
</dbReference>
<accession>A0ABY4SD05</accession>
<name>A0ABY4SD05_AQUTE</name>